<gene>
    <name evidence="2" type="ORF">EVAR_7706_1</name>
</gene>
<reference evidence="2 3" key="1">
    <citation type="journal article" date="2019" name="Commun. Biol.">
        <title>The bagworm genome reveals a unique fibroin gene that provides high tensile strength.</title>
        <authorList>
            <person name="Kono N."/>
            <person name="Nakamura H."/>
            <person name="Ohtoshi R."/>
            <person name="Tomita M."/>
            <person name="Numata K."/>
            <person name="Arakawa K."/>
        </authorList>
    </citation>
    <scope>NUCLEOTIDE SEQUENCE [LARGE SCALE GENOMIC DNA]</scope>
</reference>
<keyword evidence="3" id="KW-1185">Reference proteome</keyword>
<accession>A0A4C1TLM9</accession>
<evidence type="ECO:0000313" key="3">
    <source>
        <dbReference type="Proteomes" id="UP000299102"/>
    </source>
</evidence>
<feature type="region of interest" description="Disordered" evidence="1">
    <location>
        <begin position="80"/>
        <end position="115"/>
    </location>
</feature>
<feature type="region of interest" description="Disordered" evidence="1">
    <location>
        <begin position="26"/>
        <end position="59"/>
    </location>
</feature>
<protein>
    <submittedName>
        <fullName evidence="2">Uncharacterized protein</fullName>
    </submittedName>
</protein>
<evidence type="ECO:0000313" key="2">
    <source>
        <dbReference type="EMBL" id="GBP14288.1"/>
    </source>
</evidence>
<organism evidence="2 3">
    <name type="scientific">Eumeta variegata</name>
    <name type="common">Bagworm moth</name>
    <name type="synonym">Eumeta japonica</name>
    <dbReference type="NCBI Taxonomy" id="151549"/>
    <lineage>
        <taxon>Eukaryota</taxon>
        <taxon>Metazoa</taxon>
        <taxon>Ecdysozoa</taxon>
        <taxon>Arthropoda</taxon>
        <taxon>Hexapoda</taxon>
        <taxon>Insecta</taxon>
        <taxon>Pterygota</taxon>
        <taxon>Neoptera</taxon>
        <taxon>Endopterygota</taxon>
        <taxon>Lepidoptera</taxon>
        <taxon>Glossata</taxon>
        <taxon>Ditrysia</taxon>
        <taxon>Tineoidea</taxon>
        <taxon>Psychidae</taxon>
        <taxon>Oiketicinae</taxon>
        <taxon>Eumeta</taxon>
    </lineage>
</organism>
<dbReference type="AlphaFoldDB" id="A0A4C1TLM9"/>
<dbReference type="EMBL" id="BGZK01000062">
    <property type="protein sequence ID" value="GBP14288.1"/>
    <property type="molecule type" value="Genomic_DNA"/>
</dbReference>
<name>A0A4C1TLM9_EUMVA</name>
<dbReference type="Proteomes" id="UP000299102">
    <property type="component" value="Unassembled WGS sequence"/>
</dbReference>
<comment type="caution">
    <text evidence="2">The sequence shown here is derived from an EMBL/GenBank/DDBJ whole genome shotgun (WGS) entry which is preliminary data.</text>
</comment>
<evidence type="ECO:0000256" key="1">
    <source>
        <dbReference type="SAM" id="MobiDB-lite"/>
    </source>
</evidence>
<feature type="compositionally biased region" description="Basic and acidic residues" evidence="1">
    <location>
        <begin position="26"/>
        <end position="47"/>
    </location>
</feature>
<sequence>MDIILLLARRVSGASVNNTIVGWRDRVFDRPPGRGSERTPPRIDPPRRRLGRRVPSPAREFPLAARERSAAVQNELLKHSAAHSEHPMAVDQNRMSYGAAARAQHPPRPRYSLVH</sequence>
<proteinExistence type="predicted"/>